<proteinExistence type="predicted"/>
<dbReference type="EMBL" id="LDPZ01000013">
    <property type="protein sequence ID" value="KTQ96805.1"/>
    <property type="molecule type" value="Genomic_DNA"/>
</dbReference>
<dbReference type="STRING" id="401562.NS365_12500"/>
<evidence type="ECO:0000256" key="1">
    <source>
        <dbReference type="SAM" id="MobiDB-lite"/>
    </source>
</evidence>
<sequence>MLNAADIIARAAAFKAAHETPRLTQPGRLSLSGPTDTPEAVRRKMADDMRDIAALKESVEAEDLIARGWTREALTLYGEDARTLANAARERRV</sequence>
<name>A0A175RCX3_9HYPH</name>
<dbReference type="RefSeq" id="WP_058634321.1">
    <property type="nucleotide sequence ID" value="NZ_LDPZ01000013.1"/>
</dbReference>
<dbReference type="OrthoDB" id="10001233at2"/>
<dbReference type="AlphaFoldDB" id="A0A175RCX3"/>
<comment type="caution">
    <text evidence="2">The sequence shown here is derived from an EMBL/GenBank/DDBJ whole genome shotgun (WGS) entry which is preliminary data.</text>
</comment>
<reference evidence="2 3" key="1">
    <citation type="journal article" date="2016" name="Front. Microbiol.">
        <title>Genomic Resource of Rice Seed Associated Bacteria.</title>
        <authorList>
            <person name="Midha S."/>
            <person name="Bansal K."/>
            <person name="Sharma S."/>
            <person name="Kumar N."/>
            <person name="Patil P.P."/>
            <person name="Chaudhry V."/>
            <person name="Patil P.B."/>
        </authorList>
    </citation>
    <scope>NUCLEOTIDE SEQUENCE [LARGE SCALE GENOMIC DNA]</scope>
    <source>
        <strain evidence="2 3">NS226</strain>
    </source>
</reference>
<protein>
    <submittedName>
        <fullName evidence="2">Uncharacterized protein</fullName>
    </submittedName>
</protein>
<gene>
    <name evidence="2" type="ORF">NS226_06735</name>
</gene>
<evidence type="ECO:0000313" key="3">
    <source>
        <dbReference type="Proteomes" id="UP000078272"/>
    </source>
</evidence>
<feature type="region of interest" description="Disordered" evidence="1">
    <location>
        <begin position="19"/>
        <end position="40"/>
    </location>
</feature>
<organism evidence="2 3">
    <name type="scientific">Aureimonas ureilytica</name>
    <dbReference type="NCBI Taxonomy" id="401562"/>
    <lineage>
        <taxon>Bacteria</taxon>
        <taxon>Pseudomonadati</taxon>
        <taxon>Pseudomonadota</taxon>
        <taxon>Alphaproteobacteria</taxon>
        <taxon>Hyphomicrobiales</taxon>
        <taxon>Aurantimonadaceae</taxon>
        <taxon>Aureimonas</taxon>
    </lineage>
</organism>
<accession>A0A175RCX3</accession>
<dbReference type="Proteomes" id="UP000078272">
    <property type="component" value="Unassembled WGS sequence"/>
</dbReference>
<evidence type="ECO:0000313" key="2">
    <source>
        <dbReference type="EMBL" id="KTQ96805.1"/>
    </source>
</evidence>
<dbReference type="PATRIC" id="fig|401562.3.peg.638"/>